<dbReference type="InParanoid" id="A0A0C3BZN2"/>
<reference evidence="3 4" key="1">
    <citation type="submission" date="2014-04" db="EMBL/GenBank/DDBJ databases">
        <authorList>
            <consortium name="DOE Joint Genome Institute"/>
            <person name="Kuo A."/>
            <person name="Tarkka M."/>
            <person name="Buscot F."/>
            <person name="Kohler A."/>
            <person name="Nagy L.G."/>
            <person name="Floudas D."/>
            <person name="Copeland A."/>
            <person name="Barry K.W."/>
            <person name="Cichocki N."/>
            <person name="Veneault-Fourrey C."/>
            <person name="LaButti K."/>
            <person name="Lindquist E.A."/>
            <person name="Lipzen A."/>
            <person name="Lundell T."/>
            <person name="Morin E."/>
            <person name="Murat C."/>
            <person name="Sun H."/>
            <person name="Tunlid A."/>
            <person name="Henrissat B."/>
            <person name="Grigoriev I.V."/>
            <person name="Hibbett D.S."/>
            <person name="Martin F."/>
            <person name="Nordberg H.P."/>
            <person name="Cantor M.N."/>
            <person name="Hua S.X."/>
        </authorList>
    </citation>
    <scope>NUCLEOTIDE SEQUENCE [LARGE SCALE GENOMIC DNA]</scope>
    <source>
        <strain evidence="3 4">F 1598</strain>
    </source>
</reference>
<dbReference type="STRING" id="765440.A0A0C3BZN2"/>
<evidence type="ECO:0000259" key="2">
    <source>
        <dbReference type="Pfam" id="PF12937"/>
    </source>
</evidence>
<evidence type="ECO:0000313" key="4">
    <source>
        <dbReference type="Proteomes" id="UP000054166"/>
    </source>
</evidence>
<dbReference type="EMBL" id="KN832970">
    <property type="protein sequence ID" value="KIM91998.1"/>
    <property type="molecule type" value="Genomic_DNA"/>
</dbReference>
<proteinExistence type="predicted"/>
<feature type="domain" description="F-box" evidence="2">
    <location>
        <begin position="39"/>
        <end position="79"/>
    </location>
</feature>
<reference evidence="4" key="2">
    <citation type="submission" date="2015-01" db="EMBL/GenBank/DDBJ databases">
        <title>Evolutionary Origins and Diversification of the Mycorrhizal Mutualists.</title>
        <authorList>
            <consortium name="DOE Joint Genome Institute"/>
            <consortium name="Mycorrhizal Genomics Consortium"/>
            <person name="Kohler A."/>
            <person name="Kuo A."/>
            <person name="Nagy L.G."/>
            <person name="Floudas D."/>
            <person name="Copeland A."/>
            <person name="Barry K.W."/>
            <person name="Cichocki N."/>
            <person name="Veneault-Fourrey C."/>
            <person name="LaButti K."/>
            <person name="Lindquist E.A."/>
            <person name="Lipzen A."/>
            <person name="Lundell T."/>
            <person name="Morin E."/>
            <person name="Murat C."/>
            <person name="Riley R."/>
            <person name="Ohm R."/>
            <person name="Sun H."/>
            <person name="Tunlid A."/>
            <person name="Henrissat B."/>
            <person name="Grigoriev I.V."/>
            <person name="Hibbett D.S."/>
            <person name="Martin F."/>
        </authorList>
    </citation>
    <scope>NUCLEOTIDE SEQUENCE [LARGE SCALE GENOMIC DNA]</scope>
    <source>
        <strain evidence="4">F 1598</strain>
    </source>
</reference>
<dbReference type="AlphaFoldDB" id="A0A0C3BZN2"/>
<gene>
    <name evidence="3" type="ORF">PILCRDRAFT_149</name>
</gene>
<organism evidence="3 4">
    <name type="scientific">Piloderma croceum (strain F 1598)</name>
    <dbReference type="NCBI Taxonomy" id="765440"/>
    <lineage>
        <taxon>Eukaryota</taxon>
        <taxon>Fungi</taxon>
        <taxon>Dikarya</taxon>
        <taxon>Basidiomycota</taxon>
        <taxon>Agaricomycotina</taxon>
        <taxon>Agaricomycetes</taxon>
        <taxon>Agaricomycetidae</taxon>
        <taxon>Atheliales</taxon>
        <taxon>Atheliaceae</taxon>
        <taxon>Piloderma</taxon>
    </lineage>
</organism>
<dbReference type="InterPro" id="IPR001810">
    <property type="entry name" value="F-box_dom"/>
</dbReference>
<dbReference type="Gene3D" id="1.20.1280.50">
    <property type="match status" value="1"/>
</dbReference>
<evidence type="ECO:0000256" key="1">
    <source>
        <dbReference type="SAM" id="Phobius"/>
    </source>
</evidence>
<feature type="transmembrane region" description="Helical" evidence="1">
    <location>
        <begin position="403"/>
        <end position="430"/>
    </location>
</feature>
<sequence>MSKRHLSPAPLPPAKRTHNILSQTYAHTPLLTFDIALYDELILFIFAHLSWTDLCSIQAVNKYWARLASDNQLWKALYVSEYGRARLRGVRGHIGRNDGREVRPLPGRAKVEDGGVKDWKWMFRISSNWRTGRCAVEQLSESPERPQSGLTQGDTLFPEQTHILLAGNLTITVSSQSTLYPPIHLRSPSGTIHTLLCGSPTHKVPTQITALALDQSPPARHTHTHNLHLASFLSTGEFTIFTINHTTPSSSTRKLTYVPTIRNTRTAPIIQAVFHQPLLITLSKAFHLSIYDLSGDSVVHCQTLTSFTSYPPSSLVLSTPSSTTYKLVLAYAIPVYPAHWSVGATELIISGSATNRDPSSSPSFVSVVSVPVLTVLTTRAIGVLDVWLGWIEVRSLRGLWGRWVGRVAGVAAAGTCVVFVVFGVAGVALWSASSSPSRSSSSSSSVSSGSCSSPIHIGHTRSLNASSSPYSPTHLQLYRLHLPSPSTPPKLTFIRTLHGQTGCISALSLADGRCVSLSANGSIWVWDLEVGTGAEVARPFGSESWSGFHDQGQEGAGEGAWAWNGKGKGTVVFDERRIISAGVGGVQVRRFDV</sequence>
<keyword evidence="1" id="KW-0812">Transmembrane</keyword>
<dbReference type="Proteomes" id="UP000054166">
    <property type="component" value="Unassembled WGS sequence"/>
</dbReference>
<accession>A0A0C3BZN2</accession>
<dbReference type="SUPFAM" id="SSF50978">
    <property type="entry name" value="WD40 repeat-like"/>
    <property type="match status" value="1"/>
</dbReference>
<evidence type="ECO:0000313" key="3">
    <source>
        <dbReference type="EMBL" id="KIM91998.1"/>
    </source>
</evidence>
<dbReference type="HOGENOM" id="CLU_020801_1_0_1"/>
<keyword evidence="1" id="KW-1133">Transmembrane helix</keyword>
<dbReference type="InterPro" id="IPR036047">
    <property type="entry name" value="F-box-like_dom_sf"/>
</dbReference>
<name>A0A0C3BZN2_PILCF</name>
<dbReference type="OrthoDB" id="3219396at2759"/>
<dbReference type="InterPro" id="IPR036322">
    <property type="entry name" value="WD40_repeat_dom_sf"/>
</dbReference>
<keyword evidence="1" id="KW-0472">Membrane</keyword>
<dbReference type="SUPFAM" id="SSF81383">
    <property type="entry name" value="F-box domain"/>
    <property type="match status" value="1"/>
</dbReference>
<keyword evidence="4" id="KW-1185">Reference proteome</keyword>
<dbReference type="Pfam" id="PF12937">
    <property type="entry name" value="F-box-like"/>
    <property type="match status" value="1"/>
</dbReference>
<protein>
    <recommendedName>
        <fullName evidence="2">F-box domain-containing protein</fullName>
    </recommendedName>
</protein>